<evidence type="ECO:0000313" key="3">
    <source>
        <dbReference type="EMBL" id="KAK6638847.1"/>
    </source>
</evidence>
<accession>A0AAN8PLK5</accession>
<proteinExistence type="predicted"/>
<dbReference type="InterPro" id="IPR013106">
    <property type="entry name" value="Ig_V-set"/>
</dbReference>
<comment type="caution">
    <text evidence="3">The sequence shown here is derived from an EMBL/GenBank/DDBJ whole genome shotgun (WGS) entry which is preliminary data.</text>
</comment>
<evidence type="ECO:0000259" key="2">
    <source>
        <dbReference type="PROSITE" id="PS50835"/>
    </source>
</evidence>
<sequence length="99" mass="11640">MRVDYGVTETQCETKENGMDRDTRRRRSYDSRGKQSEQATHWKDTELLGERAYFRTITEPASLSIENVEESDEGDYRCRVDFRKSQTRNNKLKLVVIGT</sequence>
<dbReference type="Proteomes" id="UP001372834">
    <property type="component" value="Unassembled WGS sequence"/>
</dbReference>
<feature type="domain" description="Ig-like" evidence="2">
    <location>
        <begin position="1"/>
        <end position="95"/>
    </location>
</feature>
<dbReference type="EMBL" id="JAWJWE010000003">
    <property type="protein sequence ID" value="KAK6638847.1"/>
    <property type="molecule type" value="Genomic_DNA"/>
</dbReference>
<feature type="region of interest" description="Disordered" evidence="1">
    <location>
        <begin position="1"/>
        <end position="42"/>
    </location>
</feature>
<dbReference type="SUPFAM" id="SSF48726">
    <property type="entry name" value="Immunoglobulin"/>
    <property type="match status" value="1"/>
</dbReference>
<dbReference type="Pfam" id="PF07686">
    <property type="entry name" value="V-set"/>
    <property type="match status" value="1"/>
</dbReference>
<feature type="compositionally biased region" description="Basic and acidic residues" evidence="1">
    <location>
        <begin position="12"/>
        <end position="42"/>
    </location>
</feature>
<dbReference type="InterPro" id="IPR013783">
    <property type="entry name" value="Ig-like_fold"/>
</dbReference>
<dbReference type="InterPro" id="IPR007110">
    <property type="entry name" value="Ig-like_dom"/>
</dbReference>
<dbReference type="CDD" id="cd00096">
    <property type="entry name" value="Ig"/>
    <property type="match status" value="1"/>
</dbReference>
<dbReference type="AlphaFoldDB" id="A0AAN8PLK5"/>
<protein>
    <recommendedName>
        <fullName evidence="2">Ig-like domain-containing protein</fullName>
    </recommendedName>
</protein>
<dbReference type="PANTHER" id="PTHR23278">
    <property type="entry name" value="SIDESTEP PROTEIN"/>
    <property type="match status" value="1"/>
</dbReference>
<reference evidence="3 4" key="1">
    <citation type="submission" date="2023-10" db="EMBL/GenBank/DDBJ databases">
        <title>Genomes of two closely related lineages of the louse Polyplax serrata with different host specificities.</title>
        <authorList>
            <person name="Martinu J."/>
            <person name="Tarabai H."/>
            <person name="Stefka J."/>
            <person name="Hypsa V."/>
        </authorList>
    </citation>
    <scope>NUCLEOTIDE SEQUENCE [LARGE SCALE GENOMIC DNA]</scope>
    <source>
        <strain evidence="3">HR10_N</strain>
    </source>
</reference>
<evidence type="ECO:0000256" key="1">
    <source>
        <dbReference type="SAM" id="MobiDB-lite"/>
    </source>
</evidence>
<gene>
    <name evidence="3" type="ORF">RUM43_007116</name>
</gene>
<organism evidence="3 4">
    <name type="scientific">Polyplax serrata</name>
    <name type="common">Common mouse louse</name>
    <dbReference type="NCBI Taxonomy" id="468196"/>
    <lineage>
        <taxon>Eukaryota</taxon>
        <taxon>Metazoa</taxon>
        <taxon>Ecdysozoa</taxon>
        <taxon>Arthropoda</taxon>
        <taxon>Hexapoda</taxon>
        <taxon>Insecta</taxon>
        <taxon>Pterygota</taxon>
        <taxon>Neoptera</taxon>
        <taxon>Paraneoptera</taxon>
        <taxon>Psocodea</taxon>
        <taxon>Troctomorpha</taxon>
        <taxon>Phthiraptera</taxon>
        <taxon>Anoplura</taxon>
        <taxon>Polyplacidae</taxon>
        <taxon>Polyplax</taxon>
    </lineage>
</organism>
<name>A0AAN8PLK5_POLSC</name>
<dbReference type="PANTHER" id="PTHR23278:SF19">
    <property type="entry name" value="OBSCURIN"/>
    <property type="match status" value="1"/>
</dbReference>
<dbReference type="InterPro" id="IPR036179">
    <property type="entry name" value="Ig-like_dom_sf"/>
</dbReference>
<dbReference type="PROSITE" id="PS50835">
    <property type="entry name" value="IG_LIKE"/>
    <property type="match status" value="1"/>
</dbReference>
<dbReference type="Gene3D" id="2.60.40.10">
    <property type="entry name" value="Immunoglobulins"/>
    <property type="match status" value="1"/>
</dbReference>
<evidence type="ECO:0000313" key="4">
    <source>
        <dbReference type="Proteomes" id="UP001372834"/>
    </source>
</evidence>